<name>A0ABT8KWA7_9BACT</name>
<reference evidence="2" key="1">
    <citation type="submission" date="2023-06" db="EMBL/GenBank/DDBJ databases">
        <title>Genomic of Parafulvivirga corallium.</title>
        <authorList>
            <person name="Wang G."/>
        </authorList>
    </citation>
    <scope>NUCLEOTIDE SEQUENCE</scope>
    <source>
        <strain evidence="2">BMA10</strain>
    </source>
</reference>
<organism evidence="2 3">
    <name type="scientific">Splendidivirga corallicola</name>
    <dbReference type="NCBI Taxonomy" id="3051826"/>
    <lineage>
        <taxon>Bacteria</taxon>
        <taxon>Pseudomonadati</taxon>
        <taxon>Bacteroidota</taxon>
        <taxon>Cytophagia</taxon>
        <taxon>Cytophagales</taxon>
        <taxon>Splendidivirgaceae</taxon>
        <taxon>Splendidivirga</taxon>
    </lineage>
</organism>
<evidence type="ECO:0000313" key="3">
    <source>
        <dbReference type="Proteomes" id="UP001172082"/>
    </source>
</evidence>
<dbReference type="RefSeq" id="WP_346754472.1">
    <property type="nucleotide sequence ID" value="NZ_JAUJEA010000011.1"/>
</dbReference>
<evidence type="ECO:0000256" key="1">
    <source>
        <dbReference type="SAM" id="Phobius"/>
    </source>
</evidence>
<keyword evidence="3" id="KW-1185">Reference proteome</keyword>
<dbReference type="Proteomes" id="UP001172082">
    <property type="component" value="Unassembled WGS sequence"/>
</dbReference>
<keyword evidence="1" id="KW-1133">Transmembrane helix</keyword>
<dbReference type="EMBL" id="JAUJEA010000011">
    <property type="protein sequence ID" value="MDN5204449.1"/>
    <property type="molecule type" value="Genomic_DNA"/>
</dbReference>
<gene>
    <name evidence="2" type="ORF">QQ008_23855</name>
</gene>
<accession>A0ABT8KWA7</accession>
<keyword evidence="1" id="KW-0472">Membrane</keyword>
<proteinExistence type="predicted"/>
<protein>
    <submittedName>
        <fullName evidence="2">Uncharacterized protein</fullName>
    </submittedName>
</protein>
<feature type="transmembrane region" description="Helical" evidence="1">
    <location>
        <begin position="13"/>
        <end position="31"/>
    </location>
</feature>
<sequence length="41" mass="4548">MLAEIIVGEGANTFIWIVVLLLAFVASLTFVDQLKGKRNEK</sequence>
<comment type="caution">
    <text evidence="2">The sequence shown here is derived from an EMBL/GenBank/DDBJ whole genome shotgun (WGS) entry which is preliminary data.</text>
</comment>
<keyword evidence="1" id="KW-0812">Transmembrane</keyword>
<evidence type="ECO:0000313" key="2">
    <source>
        <dbReference type="EMBL" id="MDN5204449.1"/>
    </source>
</evidence>